<evidence type="ECO:0000313" key="1">
    <source>
        <dbReference type="EMBL" id="AFK50622.1"/>
    </source>
</evidence>
<dbReference type="InParanoid" id="I3TCY4"/>
<proteinExistence type="predicted"/>
<reference evidence="1 2" key="1">
    <citation type="journal article" date="2012" name="J. Bacteriol.">
        <title>Complete genome sequence of the hyperthermophilic cellulolytic Crenarchaeon 'Thermogladius cellulolyticus' 1633.</title>
        <authorList>
            <person name="Mardanov A.V."/>
            <person name="Kochetkova T.V."/>
            <person name="Beletsky A.V."/>
            <person name="Bonch-Osmolovskaya E.A."/>
            <person name="Ravin N.V."/>
            <person name="Skryabin K.G."/>
        </authorList>
    </citation>
    <scope>NUCLEOTIDE SEQUENCE [LARGE SCALE GENOMIC DNA]</scope>
    <source>
        <strain evidence="2">DSM 22663 / VKM B-2946 / 1633</strain>
    </source>
</reference>
<gene>
    <name evidence="1" type="ordered locus">TCELL_0197</name>
</gene>
<dbReference type="KEGG" id="thg:TCELL_0197"/>
<dbReference type="STRING" id="1184251.TCELL_0197"/>
<organism evidence="1 2">
    <name type="scientific">Thermogladius calderae (strain DSM 22663 / VKM B-2946 / 1633)</name>
    <dbReference type="NCBI Taxonomy" id="1184251"/>
    <lineage>
        <taxon>Archaea</taxon>
        <taxon>Thermoproteota</taxon>
        <taxon>Thermoprotei</taxon>
        <taxon>Desulfurococcales</taxon>
        <taxon>Desulfurococcaceae</taxon>
        <taxon>Thermogladius</taxon>
    </lineage>
</organism>
<dbReference type="EMBL" id="CP003531">
    <property type="protein sequence ID" value="AFK50622.1"/>
    <property type="molecule type" value="Genomic_DNA"/>
</dbReference>
<sequence>MKAFYLAASIKMSCLVSYLMTLVAEGLLKRAVEGLSREVEYRAREVVARVLLPERVDGSVVEKYFRKALRHGAWRRLPAHSRGLLLALRRWGVVKSPTLRAVLREVFLEIELYTLRGRALFYGAIVALAEGWGRLGELVSKASRLLTLGIFYLNLPTVYRFYG</sequence>
<dbReference type="HOGENOM" id="CLU_1792209_0_0_2"/>
<accession>I3TCY4</accession>
<dbReference type="AlphaFoldDB" id="I3TCY4"/>
<dbReference type="eggNOG" id="arCOG05428">
    <property type="taxonomic scope" value="Archaea"/>
</dbReference>
<name>I3TCY4_THEC1</name>
<protein>
    <submittedName>
        <fullName evidence="1">Uncharacterized protein</fullName>
    </submittedName>
</protein>
<keyword evidence="2" id="KW-1185">Reference proteome</keyword>
<evidence type="ECO:0000313" key="2">
    <source>
        <dbReference type="Proteomes" id="UP000005270"/>
    </source>
</evidence>
<dbReference type="Proteomes" id="UP000005270">
    <property type="component" value="Chromosome"/>
</dbReference>